<sequence length="155" mass="17757">MTERDAVCSTLNVRRFQADDFVVYRRWYADPLLDRHLGPMDDEWLAHVLADTEGEQWAVLADGALVAVIGLTPDAEHDAWVITDVAVDPTRRGQGWGRRALHALLALPAMQTRHRWRAYVAEDNPQAQGFFDALGWQRLKRPGADDAFWTYGWQR</sequence>
<protein>
    <submittedName>
        <fullName evidence="4">GNAT family N-acetyltransferase</fullName>
        <ecNumber evidence="4">2.3.1.-</ecNumber>
    </submittedName>
</protein>
<evidence type="ECO:0000313" key="4">
    <source>
        <dbReference type="EMBL" id="UZD54140.1"/>
    </source>
</evidence>
<evidence type="ECO:0000259" key="3">
    <source>
        <dbReference type="PROSITE" id="PS51186"/>
    </source>
</evidence>
<reference evidence="4" key="1">
    <citation type="submission" date="2022-10" db="EMBL/GenBank/DDBJ databases">
        <title>Complete genome sequence of Schlegelella aquatica LMG 23380.</title>
        <authorList>
            <person name="Musilova J."/>
            <person name="Kourilova X."/>
            <person name="Bezdicek M."/>
            <person name="Hermankova K."/>
            <person name="Obruca S."/>
            <person name="Sedlar K."/>
        </authorList>
    </citation>
    <scope>NUCLEOTIDE SEQUENCE</scope>
    <source>
        <strain evidence="4">LMG 23380</strain>
    </source>
</reference>
<dbReference type="GO" id="GO:0016746">
    <property type="term" value="F:acyltransferase activity"/>
    <property type="evidence" value="ECO:0007669"/>
    <property type="project" value="UniProtKB-KW"/>
</dbReference>
<evidence type="ECO:0000256" key="2">
    <source>
        <dbReference type="ARBA" id="ARBA00023315"/>
    </source>
</evidence>
<dbReference type="PANTHER" id="PTHR43877">
    <property type="entry name" value="AMINOALKYLPHOSPHONATE N-ACETYLTRANSFERASE-RELATED-RELATED"/>
    <property type="match status" value="1"/>
</dbReference>
<dbReference type="InterPro" id="IPR000182">
    <property type="entry name" value="GNAT_dom"/>
</dbReference>
<dbReference type="PROSITE" id="PS51186">
    <property type="entry name" value="GNAT"/>
    <property type="match status" value="1"/>
</dbReference>
<dbReference type="CDD" id="cd04301">
    <property type="entry name" value="NAT_SF"/>
    <property type="match status" value="1"/>
</dbReference>
<dbReference type="Gene3D" id="3.40.630.30">
    <property type="match status" value="1"/>
</dbReference>
<keyword evidence="5" id="KW-1185">Reference proteome</keyword>
<dbReference type="SUPFAM" id="SSF55729">
    <property type="entry name" value="Acyl-CoA N-acyltransferases (Nat)"/>
    <property type="match status" value="1"/>
</dbReference>
<dbReference type="InterPro" id="IPR050832">
    <property type="entry name" value="Bact_Acetyltransf"/>
</dbReference>
<dbReference type="InterPro" id="IPR016181">
    <property type="entry name" value="Acyl_CoA_acyltransferase"/>
</dbReference>
<dbReference type="Proteomes" id="UP001163266">
    <property type="component" value="Chromosome"/>
</dbReference>
<gene>
    <name evidence="4" type="ORF">OMP39_10675</name>
</gene>
<keyword evidence="1 4" id="KW-0808">Transferase</keyword>
<accession>A0ABY6MQM1</accession>
<evidence type="ECO:0000256" key="1">
    <source>
        <dbReference type="ARBA" id="ARBA00022679"/>
    </source>
</evidence>
<evidence type="ECO:0000313" key="5">
    <source>
        <dbReference type="Proteomes" id="UP001163266"/>
    </source>
</evidence>
<organism evidence="4 5">
    <name type="scientific">Caldimonas aquatica</name>
    <dbReference type="NCBI Taxonomy" id="376175"/>
    <lineage>
        <taxon>Bacteria</taxon>
        <taxon>Pseudomonadati</taxon>
        <taxon>Pseudomonadota</taxon>
        <taxon>Betaproteobacteria</taxon>
        <taxon>Burkholderiales</taxon>
        <taxon>Sphaerotilaceae</taxon>
        <taxon>Caldimonas</taxon>
    </lineage>
</organism>
<dbReference type="RefSeq" id="WP_264891709.1">
    <property type="nucleotide sequence ID" value="NZ_CP110257.1"/>
</dbReference>
<keyword evidence="2 4" id="KW-0012">Acyltransferase</keyword>
<feature type="domain" description="N-acetyltransferase" evidence="3">
    <location>
        <begin position="11"/>
        <end position="155"/>
    </location>
</feature>
<proteinExistence type="predicted"/>
<name>A0ABY6MQM1_9BURK</name>
<dbReference type="Pfam" id="PF00583">
    <property type="entry name" value="Acetyltransf_1"/>
    <property type="match status" value="1"/>
</dbReference>
<dbReference type="EC" id="2.3.1.-" evidence="4"/>
<dbReference type="EMBL" id="CP110257">
    <property type="protein sequence ID" value="UZD54140.1"/>
    <property type="molecule type" value="Genomic_DNA"/>
</dbReference>